<proteinExistence type="predicted"/>
<dbReference type="EMBL" id="CM044707">
    <property type="protein sequence ID" value="KAI5652686.1"/>
    <property type="molecule type" value="Genomic_DNA"/>
</dbReference>
<accession>A0ACB9ZWJ8</accession>
<comment type="caution">
    <text evidence="1">The sequence shown here is derived from an EMBL/GenBank/DDBJ whole genome shotgun (WGS) entry which is preliminary data.</text>
</comment>
<name>A0ACB9ZWJ8_CATRO</name>
<reference evidence="2" key="1">
    <citation type="journal article" date="2023" name="Nat. Plants">
        <title>Single-cell RNA sequencing provides a high-resolution roadmap for understanding the multicellular compartmentation of specialized metabolism.</title>
        <authorList>
            <person name="Sun S."/>
            <person name="Shen X."/>
            <person name="Li Y."/>
            <person name="Li Y."/>
            <person name="Wang S."/>
            <person name="Li R."/>
            <person name="Zhang H."/>
            <person name="Shen G."/>
            <person name="Guo B."/>
            <person name="Wei J."/>
            <person name="Xu J."/>
            <person name="St-Pierre B."/>
            <person name="Chen S."/>
            <person name="Sun C."/>
        </authorList>
    </citation>
    <scope>NUCLEOTIDE SEQUENCE [LARGE SCALE GENOMIC DNA]</scope>
</reference>
<organism evidence="1 2">
    <name type="scientific">Catharanthus roseus</name>
    <name type="common">Madagascar periwinkle</name>
    <name type="synonym">Vinca rosea</name>
    <dbReference type="NCBI Taxonomy" id="4058"/>
    <lineage>
        <taxon>Eukaryota</taxon>
        <taxon>Viridiplantae</taxon>
        <taxon>Streptophyta</taxon>
        <taxon>Embryophyta</taxon>
        <taxon>Tracheophyta</taxon>
        <taxon>Spermatophyta</taxon>
        <taxon>Magnoliopsida</taxon>
        <taxon>eudicotyledons</taxon>
        <taxon>Gunneridae</taxon>
        <taxon>Pentapetalae</taxon>
        <taxon>asterids</taxon>
        <taxon>lamiids</taxon>
        <taxon>Gentianales</taxon>
        <taxon>Apocynaceae</taxon>
        <taxon>Rauvolfioideae</taxon>
        <taxon>Vinceae</taxon>
        <taxon>Catharanthinae</taxon>
        <taxon>Catharanthus</taxon>
    </lineage>
</organism>
<evidence type="ECO:0000313" key="2">
    <source>
        <dbReference type="Proteomes" id="UP001060085"/>
    </source>
</evidence>
<keyword evidence="2" id="KW-1185">Reference proteome</keyword>
<dbReference type="Proteomes" id="UP001060085">
    <property type="component" value="Linkage Group LG07"/>
</dbReference>
<sequence>MHVSWKGLEVKEGLPSCSACVQLARINQGNKLEEKLAKFSEGATLTLPVGFWTNKFLKTKPTADEFLFFDSIDLRSSRLCSWGFEALVFSSSSSRDRTLEEFHGLMLISGHIIVGIGLEGDVDRDDVTKVLLGDNEASWP</sequence>
<protein>
    <submittedName>
        <fullName evidence="1">Uncharacterized protein</fullName>
    </submittedName>
</protein>
<evidence type="ECO:0000313" key="1">
    <source>
        <dbReference type="EMBL" id="KAI5652686.1"/>
    </source>
</evidence>
<gene>
    <name evidence="1" type="ORF">M9H77_29873</name>
</gene>